<dbReference type="Gene3D" id="1.25.40.80">
    <property type="match status" value="1"/>
</dbReference>
<gene>
    <name evidence="8" type="ORF">QE417_001867</name>
</gene>
<dbReference type="GO" id="GO:0003904">
    <property type="term" value="F:deoxyribodipyrimidine photo-lyase activity"/>
    <property type="evidence" value="ECO:0007669"/>
    <property type="project" value="UniProtKB-EC"/>
</dbReference>
<dbReference type="EC" id="4.1.99.3" evidence="8"/>
<name>A0ABU3GSP4_9SPHI</name>
<dbReference type="InterPro" id="IPR036155">
    <property type="entry name" value="Crypto/Photolyase_N_sf"/>
</dbReference>
<sequence>MDKNSPVTVFWFRRDLRLHDNAGLYHALKGPNPVLCLFIFDRVILDKLEDKNDARVTFIYNTIAQLDQELQKHKSSLLVKYNKPEDAWKEVLKEYEVEAVYTNRDYEPYAKRRDGELGDIFHEIGITFKTFKDHVIFEREEVVKDDKKPYTVFTPYKRRWMSTITDFYLKAYPTEKYFKNLLKTQVLTIPSLKSMGFEESSIPIPDTEYKSVIDDYARDRDIPGKKGTSHIGLHLRFGTLSIREVTKEAFKHEHTWLGELIWREFYSMSFDFFPETEHSAYRPAYDRIEWRNNEKEFEAWCEGKTGYPLVDAGMRELNATGFMHNRVRMVTASFLIKHLLIDWRWGEHYFAQKLLDYEASTNIGSWQWVAGSGTDVMPYFRIFNPEAQKEKFDPKMVYIKKWVPEYGTNQYPEPIINNKAGKERALEVYKKAVAK</sequence>
<evidence type="ECO:0000313" key="9">
    <source>
        <dbReference type="Proteomes" id="UP001258315"/>
    </source>
</evidence>
<dbReference type="Pfam" id="PF03441">
    <property type="entry name" value="FAD_binding_7"/>
    <property type="match status" value="1"/>
</dbReference>
<comment type="cofactor">
    <cofactor evidence="1">
        <name>(6R)-5,10-methylene-5,6,7,8-tetrahydrofolate</name>
        <dbReference type="ChEBI" id="CHEBI:15636"/>
    </cofactor>
</comment>
<protein>
    <submittedName>
        <fullName evidence="8">Deoxyribodipyrimidine photo-lyase</fullName>
        <ecNumber evidence="8">4.1.99.3</ecNumber>
    </submittedName>
</protein>
<dbReference type="Proteomes" id="UP001258315">
    <property type="component" value="Unassembled WGS sequence"/>
</dbReference>
<dbReference type="SUPFAM" id="SSF52425">
    <property type="entry name" value="Cryptochrome/photolyase, N-terminal domain"/>
    <property type="match status" value="1"/>
</dbReference>
<keyword evidence="4 6" id="KW-0274">FAD</keyword>
<dbReference type="SUPFAM" id="SSF48173">
    <property type="entry name" value="Cryptochrome/photolyase FAD-binding domain"/>
    <property type="match status" value="1"/>
</dbReference>
<evidence type="ECO:0000256" key="2">
    <source>
        <dbReference type="ARBA" id="ARBA00001974"/>
    </source>
</evidence>
<evidence type="ECO:0000256" key="1">
    <source>
        <dbReference type="ARBA" id="ARBA00001932"/>
    </source>
</evidence>
<feature type="domain" description="Photolyase/cryptochrome alpha/beta" evidence="7">
    <location>
        <begin position="6"/>
        <end position="136"/>
    </location>
</feature>
<proteinExistence type="inferred from homology"/>
<dbReference type="InterPro" id="IPR018394">
    <property type="entry name" value="DNA_photolyase_1_CS_C"/>
</dbReference>
<dbReference type="InterPro" id="IPR006050">
    <property type="entry name" value="DNA_photolyase_N"/>
</dbReference>
<comment type="caution">
    <text evidence="8">The sequence shown here is derived from an EMBL/GenBank/DDBJ whole genome shotgun (WGS) entry which is preliminary data.</text>
</comment>
<dbReference type="PRINTS" id="PR00147">
    <property type="entry name" value="DNAPHOTLYASE"/>
</dbReference>
<dbReference type="PANTHER" id="PTHR11455:SF9">
    <property type="entry name" value="CRYPTOCHROME CIRCADIAN CLOCK 5 ISOFORM X1"/>
    <property type="match status" value="1"/>
</dbReference>
<accession>A0ABU3GSP4</accession>
<dbReference type="InterPro" id="IPR014729">
    <property type="entry name" value="Rossmann-like_a/b/a_fold"/>
</dbReference>
<organism evidence="8 9">
    <name type="scientific">Mucilaginibacter terrae</name>
    <dbReference type="NCBI Taxonomy" id="1955052"/>
    <lineage>
        <taxon>Bacteria</taxon>
        <taxon>Pseudomonadati</taxon>
        <taxon>Bacteroidota</taxon>
        <taxon>Sphingobacteriia</taxon>
        <taxon>Sphingobacteriales</taxon>
        <taxon>Sphingobacteriaceae</taxon>
        <taxon>Mucilaginibacter</taxon>
    </lineage>
</organism>
<keyword evidence="5 6" id="KW-0157">Chromophore</keyword>
<dbReference type="PANTHER" id="PTHR11455">
    <property type="entry name" value="CRYPTOCHROME"/>
    <property type="match status" value="1"/>
</dbReference>
<evidence type="ECO:0000256" key="3">
    <source>
        <dbReference type="ARBA" id="ARBA00022630"/>
    </source>
</evidence>
<reference evidence="9" key="1">
    <citation type="submission" date="2023-07" db="EMBL/GenBank/DDBJ databases">
        <title>Functional and genomic diversity of the sorghum phyllosphere microbiome.</title>
        <authorList>
            <person name="Shade A."/>
        </authorList>
    </citation>
    <scope>NUCLEOTIDE SEQUENCE [LARGE SCALE GENOMIC DNA]</scope>
    <source>
        <strain evidence="9">SORGH_AS_0422</strain>
    </source>
</reference>
<dbReference type="InterPro" id="IPR002081">
    <property type="entry name" value="Cryptochrome/DNA_photolyase_1"/>
</dbReference>
<dbReference type="PROSITE" id="PS00394">
    <property type="entry name" value="DNA_PHOTOLYASES_1_1"/>
    <property type="match status" value="1"/>
</dbReference>
<evidence type="ECO:0000259" key="7">
    <source>
        <dbReference type="PROSITE" id="PS51645"/>
    </source>
</evidence>
<keyword evidence="9" id="KW-1185">Reference proteome</keyword>
<dbReference type="Gene3D" id="3.40.50.620">
    <property type="entry name" value="HUPs"/>
    <property type="match status" value="1"/>
</dbReference>
<dbReference type="PROSITE" id="PS51645">
    <property type="entry name" value="PHR_CRY_ALPHA_BETA"/>
    <property type="match status" value="1"/>
</dbReference>
<evidence type="ECO:0000313" key="8">
    <source>
        <dbReference type="EMBL" id="MDT3402795.1"/>
    </source>
</evidence>
<comment type="cofactor">
    <cofactor evidence="2">
        <name>FAD</name>
        <dbReference type="ChEBI" id="CHEBI:57692"/>
    </cofactor>
</comment>
<evidence type="ECO:0000256" key="4">
    <source>
        <dbReference type="ARBA" id="ARBA00022827"/>
    </source>
</evidence>
<dbReference type="InterPro" id="IPR005101">
    <property type="entry name" value="Cryptochr/Photolyase_FAD-bd"/>
</dbReference>
<dbReference type="RefSeq" id="WP_311949484.1">
    <property type="nucleotide sequence ID" value="NZ_JAVLVU010000001.1"/>
</dbReference>
<dbReference type="Gene3D" id="1.10.579.10">
    <property type="entry name" value="DNA Cyclobutane Dipyrimidine Photolyase, subunit A, domain 3"/>
    <property type="match status" value="1"/>
</dbReference>
<comment type="similarity">
    <text evidence="6">Belongs to the DNA photolyase family.</text>
</comment>
<evidence type="ECO:0000256" key="5">
    <source>
        <dbReference type="ARBA" id="ARBA00022991"/>
    </source>
</evidence>
<evidence type="ECO:0000256" key="6">
    <source>
        <dbReference type="RuleBase" id="RU004182"/>
    </source>
</evidence>
<dbReference type="EMBL" id="JAVLVU010000001">
    <property type="protein sequence ID" value="MDT3402795.1"/>
    <property type="molecule type" value="Genomic_DNA"/>
</dbReference>
<dbReference type="PROSITE" id="PS00691">
    <property type="entry name" value="DNA_PHOTOLYASES_1_2"/>
    <property type="match status" value="1"/>
</dbReference>
<keyword evidence="8" id="KW-0456">Lyase</keyword>
<dbReference type="Pfam" id="PF00875">
    <property type="entry name" value="DNA_photolyase"/>
    <property type="match status" value="1"/>
</dbReference>
<keyword evidence="3 6" id="KW-0285">Flavoprotein</keyword>
<dbReference type="InterPro" id="IPR036134">
    <property type="entry name" value="Crypto/Photolyase_FAD-like_sf"/>
</dbReference>